<evidence type="ECO:0000259" key="7">
    <source>
        <dbReference type="PROSITE" id="PS51710"/>
    </source>
</evidence>
<dbReference type="InterPro" id="IPR041623">
    <property type="entry name" value="NOG1_N"/>
</dbReference>
<evidence type="ECO:0000256" key="3">
    <source>
        <dbReference type="ARBA" id="ARBA00022741"/>
    </source>
</evidence>
<dbReference type="InterPro" id="IPR012973">
    <property type="entry name" value="NOG_C"/>
</dbReference>
<keyword evidence="2" id="KW-0690">Ribosome biogenesis</keyword>
<comment type="subcellular location">
    <subcellularLocation>
        <location evidence="1">Nucleus</location>
        <location evidence="1">Nucleolus</location>
    </subcellularLocation>
</comment>
<dbReference type="InterPro" id="IPR031167">
    <property type="entry name" value="G_OBG"/>
</dbReference>
<feature type="region of interest" description="Disordered" evidence="6">
    <location>
        <begin position="459"/>
        <end position="485"/>
    </location>
</feature>
<dbReference type="GO" id="GO:0005525">
    <property type="term" value="F:GTP binding"/>
    <property type="evidence" value="ECO:0007669"/>
    <property type="project" value="UniProtKB-KW"/>
</dbReference>
<dbReference type="CDD" id="cd01897">
    <property type="entry name" value="NOG"/>
    <property type="match status" value="1"/>
</dbReference>
<dbReference type="InterPro" id="IPR010674">
    <property type="entry name" value="NOG1_Rossman_fold_dom"/>
</dbReference>
<evidence type="ECO:0000256" key="4">
    <source>
        <dbReference type="ARBA" id="ARBA00023134"/>
    </source>
</evidence>
<keyword evidence="3" id="KW-0547">Nucleotide-binding</keyword>
<dbReference type="InterPro" id="IPR006073">
    <property type="entry name" value="GTP-bd"/>
</dbReference>
<dbReference type="Gene3D" id="1.20.120.1190">
    <property type="match status" value="1"/>
</dbReference>
<feature type="compositionally biased region" description="Basic and acidic residues" evidence="6">
    <location>
        <begin position="459"/>
        <end position="469"/>
    </location>
</feature>
<dbReference type="Pfam" id="PF06858">
    <property type="entry name" value="NOG1"/>
    <property type="match status" value="1"/>
</dbReference>
<evidence type="ECO:0000256" key="1">
    <source>
        <dbReference type="ARBA" id="ARBA00004604"/>
    </source>
</evidence>
<keyword evidence="4" id="KW-0342">GTP-binding</keyword>
<dbReference type="GO" id="GO:0042254">
    <property type="term" value="P:ribosome biogenesis"/>
    <property type="evidence" value="ECO:0007669"/>
    <property type="project" value="UniProtKB-KW"/>
</dbReference>
<protein>
    <submittedName>
        <fullName evidence="8">NOG1 nucleolar GTP-binding</fullName>
    </submittedName>
</protein>
<dbReference type="Pfam" id="PF08155">
    <property type="entry name" value="NOGCT"/>
    <property type="match status" value="1"/>
</dbReference>
<dbReference type="PROSITE" id="PS51710">
    <property type="entry name" value="G_OBG"/>
    <property type="match status" value="1"/>
</dbReference>
<evidence type="ECO:0000313" key="9">
    <source>
        <dbReference type="Proteomes" id="UP000282876"/>
    </source>
</evidence>
<comment type="caution">
    <text evidence="8">The sequence shown here is derived from an EMBL/GenBank/DDBJ whole genome shotgun (WGS) entry which is preliminary data.</text>
</comment>
<proteinExistence type="predicted"/>
<dbReference type="SUPFAM" id="SSF52540">
    <property type="entry name" value="P-loop containing nucleoside triphosphate hydrolases"/>
    <property type="match status" value="1"/>
</dbReference>
<dbReference type="EMBL" id="RCSS01000174">
    <property type="protein sequence ID" value="RVD92617.1"/>
    <property type="molecule type" value="Genomic_DNA"/>
</dbReference>
<evidence type="ECO:0000256" key="6">
    <source>
        <dbReference type="SAM" id="MobiDB-lite"/>
    </source>
</evidence>
<dbReference type="VEuPathDB" id="MicrosporidiaDB:TUBRATIS_008700"/>
<dbReference type="PANTHER" id="PTHR45759">
    <property type="entry name" value="NUCLEOLAR GTP-BINDING PROTEIN 1"/>
    <property type="match status" value="1"/>
</dbReference>
<dbReference type="Gene3D" id="3.40.50.300">
    <property type="entry name" value="P-loop containing nucleotide triphosphate hydrolases"/>
    <property type="match status" value="1"/>
</dbReference>
<feature type="compositionally biased region" description="Basic residues" evidence="6">
    <location>
        <begin position="470"/>
        <end position="485"/>
    </location>
</feature>
<sequence length="485" mass="56371">MKSNFKAITPVPSSTHLIDIVLNSTQRKTPTMIKKSYKIQRVRQIYMKKVKFCSNQIKERMKKILDEFPRTEDVHPFYSDLINVLYDKDHYKMALGHCNTSKGVIEKIEKEFLNLLKYGDSLYRCKQLKKAALGKMASALKKLTSSLEYLEEVRQHLSRIPTIDTTKNTLLICGYPNVGKSSFITQISKAKVEIQPYPFTTKNLFVGHYEKNGETYQVIDTPGILDHPLEERNNIEMQSIVALAHLNSTVLFFIDLSESCGYFIQDQISLFNSLKPLIKECVVILSKTDLKKLTDLETETKILVDQFLSEKDFLEISVNDLESIEKVKEKCSKNTSIETLIINPTISYPKEKIEYVPVERESIVIPEIFNGKNVADFLDADILQKLHSIKPLNVDKTYDVLPEEGYKIKEYIHDAIENKRMEHKDKRRQTLPAIWKERVVRRESAPLVKSNYKPVKKEKIYTKPIDKKPSHLFKRKRVKHGNRRR</sequence>
<dbReference type="STRING" id="291195.A0A437ANL8"/>
<dbReference type="GO" id="GO:0005730">
    <property type="term" value="C:nucleolus"/>
    <property type="evidence" value="ECO:0007669"/>
    <property type="project" value="UniProtKB-SubCell"/>
</dbReference>
<dbReference type="InterPro" id="IPR027417">
    <property type="entry name" value="P-loop_NTPase"/>
</dbReference>
<evidence type="ECO:0000256" key="2">
    <source>
        <dbReference type="ARBA" id="ARBA00022517"/>
    </source>
</evidence>
<dbReference type="AlphaFoldDB" id="A0A437ANL8"/>
<dbReference type="Proteomes" id="UP000282876">
    <property type="component" value="Unassembled WGS sequence"/>
</dbReference>
<name>A0A437ANL8_9MICR</name>
<organism evidence="8 9">
    <name type="scientific">Tubulinosema ratisbonensis</name>
    <dbReference type="NCBI Taxonomy" id="291195"/>
    <lineage>
        <taxon>Eukaryota</taxon>
        <taxon>Fungi</taxon>
        <taxon>Fungi incertae sedis</taxon>
        <taxon>Microsporidia</taxon>
        <taxon>Tubulinosematoidea</taxon>
        <taxon>Tubulinosematidae</taxon>
        <taxon>Tubulinosema</taxon>
    </lineage>
</organism>
<gene>
    <name evidence="8" type="ORF">TUBRATIS_008700</name>
</gene>
<dbReference type="OrthoDB" id="415015at2759"/>
<dbReference type="NCBIfam" id="TIGR00231">
    <property type="entry name" value="small_GTP"/>
    <property type="match status" value="1"/>
</dbReference>
<evidence type="ECO:0000256" key="5">
    <source>
        <dbReference type="ARBA" id="ARBA00023242"/>
    </source>
</evidence>
<feature type="domain" description="OBG-type G" evidence="7">
    <location>
        <begin position="168"/>
        <end position="336"/>
    </location>
</feature>
<dbReference type="PRINTS" id="PR00326">
    <property type="entry name" value="GTP1OBG"/>
</dbReference>
<reference evidence="8 9" key="1">
    <citation type="submission" date="2018-10" db="EMBL/GenBank/DDBJ databases">
        <title>Draft genome sequence of the microsporidian Tubulinosema ratisbonensis.</title>
        <authorList>
            <person name="Polonais V."/>
            <person name="Peyretaillade E."/>
            <person name="Niehus S."/>
            <person name="Wawrzyniak I."/>
            <person name="Franchet A."/>
            <person name="Gaspin C."/>
            <person name="Reichstadt M."/>
            <person name="Belser C."/>
            <person name="Labadie K."/>
            <person name="Delbac F."/>
            <person name="Ferrandon D."/>
        </authorList>
    </citation>
    <scope>NUCLEOTIDE SEQUENCE [LARGE SCALE GENOMIC DNA]</scope>
    <source>
        <strain evidence="8 9">Franzen</strain>
    </source>
</reference>
<dbReference type="InterPro" id="IPR005225">
    <property type="entry name" value="Small_GTP-bd"/>
</dbReference>
<dbReference type="Pfam" id="PF17835">
    <property type="entry name" value="NOG1_N"/>
    <property type="match status" value="1"/>
</dbReference>
<accession>A0A437ANL8</accession>
<evidence type="ECO:0000313" key="8">
    <source>
        <dbReference type="EMBL" id="RVD92617.1"/>
    </source>
</evidence>
<keyword evidence="5" id="KW-0539">Nucleus</keyword>
<keyword evidence="9" id="KW-1185">Reference proteome</keyword>